<name>A0A8K0EMN1_BRALA</name>
<evidence type="ECO:0000256" key="1">
    <source>
        <dbReference type="SAM" id="MobiDB-lite"/>
    </source>
</evidence>
<accession>A0A8K0EMN1</accession>
<organism evidence="2 3">
    <name type="scientific">Branchiostoma lanceolatum</name>
    <name type="common">Common lancelet</name>
    <name type="synonym">Amphioxus lanceolatum</name>
    <dbReference type="NCBI Taxonomy" id="7740"/>
    <lineage>
        <taxon>Eukaryota</taxon>
        <taxon>Metazoa</taxon>
        <taxon>Chordata</taxon>
        <taxon>Cephalochordata</taxon>
        <taxon>Leptocardii</taxon>
        <taxon>Amphioxiformes</taxon>
        <taxon>Branchiostomatidae</taxon>
        <taxon>Branchiostoma</taxon>
    </lineage>
</organism>
<dbReference type="OrthoDB" id="10019443at2759"/>
<gene>
    <name evidence="2" type="primary">Hypp1858</name>
    <name evidence="2" type="ORF">BLAG_LOCUS15437</name>
</gene>
<dbReference type="Proteomes" id="UP000838412">
    <property type="component" value="Chromosome 3"/>
</dbReference>
<feature type="compositionally biased region" description="Polar residues" evidence="1">
    <location>
        <begin position="115"/>
        <end position="124"/>
    </location>
</feature>
<keyword evidence="3" id="KW-1185">Reference proteome</keyword>
<feature type="compositionally biased region" description="Basic residues" evidence="1">
    <location>
        <begin position="76"/>
        <end position="89"/>
    </location>
</feature>
<feature type="compositionally biased region" description="Basic residues" evidence="1">
    <location>
        <begin position="163"/>
        <end position="172"/>
    </location>
</feature>
<evidence type="ECO:0000313" key="3">
    <source>
        <dbReference type="Proteomes" id="UP000838412"/>
    </source>
</evidence>
<sequence length="276" mass="30530">MKNSNVKYAPRFQPKFKVPSAPSNRRNPVKKGITPTRGASNAASPELPVVKPPNGTANRKSKSNADPPKDVTSRVSARHRNARGHRRKNQPLTEALPSIAESDEDRTIEDILQTADITTEQGQSVDAGIVPWSIFGDSQPEDSQPRKNQDLPSKVFEFPASPGRKKQKSRGKKERERKIKSNLLRTILKTCNEIKKIKERRQKLLGAENRNQVTSFVQSTSIPVTVSTAARISINSKYQVAPSSSVEEESFGMTSVNLGKKLQTAVTVSQAFMTEE</sequence>
<evidence type="ECO:0000313" key="2">
    <source>
        <dbReference type="EMBL" id="CAH1257568.1"/>
    </source>
</evidence>
<feature type="region of interest" description="Disordered" evidence="1">
    <location>
        <begin position="1"/>
        <end position="179"/>
    </location>
</feature>
<dbReference type="AlphaFoldDB" id="A0A8K0EMN1"/>
<dbReference type="EMBL" id="OV696688">
    <property type="protein sequence ID" value="CAH1257568.1"/>
    <property type="molecule type" value="Genomic_DNA"/>
</dbReference>
<reference evidence="2" key="1">
    <citation type="submission" date="2022-01" db="EMBL/GenBank/DDBJ databases">
        <authorList>
            <person name="Braso-Vives M."/>
        </authorList>
    </citation>
    <scope>NUCLEOTIDE SEQUENCE</scope>
</reference>
<proteinExistence type="predicted"/>
<protein>
    <submittedName>
        <fullName evidence="2">Hypp1858 protein</fullName>
    </submittedName>
</protein>